<dbReference type="Pfam" id="PF16363">
    <property type="entry name" value="GDP_Man_Dehyd"/>
    <property type="match status" value="1"/>
</dbReference>
<feature type="domain" description="NAD(P)-binding" evidence="1">
    <location>
        <begin position="23"/>
        <end position="336"/>
    </location>
</feature>
<dbReference type="InParanoid" id="Q2LWQ1"/>
<dbReference type="NCBIfam" id="TIGR02622">
    <property type="entry name" value="CDP_4_6_dhtase"/>
    <property type="match status" value="1"/>
</dbReference>
<dbReference type="Gene3D" id="3.90.25.10">
    <property type="entry name" value="UDP-galactose 4-epimerase, domain 1"/>
    <property type="match status" value="1"/>
</dbReference>
<evidence type="ECO:0000313" key="3">
    <source>
        <dbReference type="Proteomes" id="UP000001933"/>
    </source>
</evidence>
<name>Q2LWQ1_SYNAS</name>
<evidence type="ECO:0000313" key="2">
    <source>
        <dbReference type="EMBL" id="ABC78511.1"/>
    </source>
</evidence>
<gene>
    <name evidence="2" type="ORF">SYN_02648</name>
</gene>
<dbReference type="InterPro" id="IPR036291">
    <property type="entry name" value="NAD(P)-bd_dom_sf"/>
</dbReference>
<protein>
    <submittedName>
        <fullName evidence="2">CDP-glucose 4,6-dehydratase</fullName>
        <ecNumber evidence="2">4.2.1.45</ecNumber>
    </submittedName>
</protein>
<keyword evidence="2" id="KW-0456">Lyase</keyword>
<dbReference type="PANTHER" id="PTHR43000">
    <property type="entry name" value="DTDP-D-GLUCOSE 4,6-DEHYDRATASE-RELATED"/>
    <property type="match status" value="1"/>
</dbReference>
<dbReference type="EMBL" id="CP000252">
    <property type="protein sequence ID" value="ABC78511.1"/>
    <property type="molecule type" value="Genomic_DNA"/>
</dbReference>
<keyword evidence="3" id="KW-1185">Reference proteome</keyword>
<accession>Q2LWQ1</accession>
<dbReference type="AlphaFoldDB" id="Q2LWQ1"/>
<proteinExistence type="predicted"/>
<dbReference type="HOGENOM" id="CLU_007383_1_7_7"/>
<dbReference type="InterPro" id="IPR016040">
    <property type="entry name" value="NAD(P)-bd_dom"/>
</dbReference>
<dbReference type="EC" id="4.2.1.45" evidence="2"/>
<dbReference type="Gene3D" id="3.40.50.720">
    <property type="entry name" value="NAD(P)-binding Rossmann-like Domain"/>
    <property type="match status" value="1"/>
</dbReference>
<organism evidence="2 3">
    <name type="scientific">Syntrophus aciditrophicus (strain SB)</name>
    <dbReference type="NCBI Taxonomy" id="56780"/>
    <lineage>
        <taxon>Bacteria</taxon>
        <taxon>Pseudomonadati</taxon>
        <taxon>Thermodesulfobacteriota</taxon>
        <taxon>Syntrophia</taxon>
        <taxon>Syntrophales</taxon>
        <taxon>Syntrophaceae</taxon>
        <taxon>Syntrophus</taxon>
    </lineage>
</organism>
<reference evidence="2 3" key="1">
    <citation type="journal article" date="2007" name="Proc. Natl. Acad. Sci. U.S.A.">
        <title>The genome of Syntrophus aciditrophicus: life at the thermodynamic limit of microbial growth.</title>
        <authorList>
            <person name="McInerney M.J."/>
            <person name="Rohlin L."/>
            <person name="Mouttaki H."/>
            <person name="Kim U."/>
            <person name="Krupp R.S."/>
            <person name="Rios-Hernandez L."/>
            <person name="Sieber J."/>
            <person name="Struchtemeyer C.G."/>
            <person name="Bhattacharyya A."/>
            <person name="Campbell J.W."/>
            <person name="Gunsalus R.P."/>
        </authorList>
    </citation>
    <scope>NUCLEOTIDE SEQUENCE [LARGE SCALE GENOMIC DNA]</scope>
    <source>
        <strain evidence="2 3">SB</strain>
    </source>
</reference>
<dbReference type="CDD" id="cd05252">
    <property type="entry name" value="CDP_GD_SDR_e"/>
    <property type="match status" value="1"/>
</dbReference>
<evidence type="ECO:0000259" key="1">
    <source>
        <dbReference type="Pfam" id="PF16363"/>
    </source>
</evidence>
<dbReference type="SUPFAM" id="SSF51735">
    <property type="entry name" value="NAD(P)-binding Rossmann-fold domains"/>
    <property type="match status" value="1"/>
</dbReference>
<dbReference type="GO" id="GO:0047733">
    <property type="term" value="F:CDP-glucose 4,6-dehydratase activity"/>
    <property type="evidence" value="ECO:0007669"/>
    <property type="project" value="UniProtKB-EC"/>
</dbReference>
<dbReference type="InterPro" id="IPR013445">
    <property type="entry name" value="CDP_4_6_deHydtase"/>
</dbReference>
<dbReference type="Proteomes" id="UP000001933">
    <property type="component" value="Chromosome"/>
</dbReference>
<sequence>MSFLKRDEELTLLKTIYQAKRVFISGHTGFKGSWLALWLAESGADVIGYSLDPPTDPNNFQATELQDKITHIRGDVCDLNCLLEAFRRYQPEFVFHLAAQPIVRLSYNEPKMTFDTNVGGTVNIFEAVRLNPSVKVLVNITSDKCYENKEWVWGYRENDPMGGHDPYSASKGCAELVFNAYLNSFFSSSATKKRSVGTASARAGNVIGGGDWGVDRLVPDCIRALHRGQTIGIRNPHAIRPWQHVLEPLYGYLQLGAALRHDPQRYSGAWNFGSSNSSHLTVGEMADRLIQYWGNGSWKDLSDPQAPHEATLLKLNCDKAHAELNWRGVLTIDECLLMTADWYKEFYSGSRMKNMYQFCVSQIRKYEETLASRR</sequence>
<dbReference type="KEGG" id="sat:SYN_02648"/>
<dbReference type="STRING" id="56780.SYN_02648"/>
<dbReference type="eggNOG" id="COG0451">
    <property type="taxonomic scope" value="Bacteria"/>
</dbReference>